<accession>A0A263CZ71</accession>
<dbReference type="Pfam" id="PF13365">
    <property type="entry name" value="Trypsin_2"/>
    <property type="match status" value="1"/>
</dbReference>
<keyword evidence="3" id="KW-1185">Reference proteome</keyword>
<gene>
    <name evidence="2" type="ORF">CFN78_20165</name>
</gene>
<protein>
    <submittedName>
        <fullName evidence="2">Serine protease</fullName>
    </submittedName>
</protein>
<dbReference type="RefSeq" id="WP_094864410.1">
    <property type="nucleotide sequence ID" value="NZ_NKYE01000013.1"/>
</dbReference>
<dbReference type="GO" id="GO:0008233">
    <property type="term" value="F:peptidase activity"/>
    <property type="evidence" value="ECO:0007669"/>
    <property type="project" value="UniProtKB-KW"/>
</dbReference>
<evidence type="ECO:0000313" key="2">
    <source>
        <dbReference type="EMBL" id="OZM71462.1"/>
    </source>
</evidence>
<sequence length="389" mass="39916">MRGSLRLLAVGALALPAAAAALTVPAGADTAVPAPAPAAVAAPTPGFAGEQQQISTTLTGAQASEVISRPDANYLKVHASALDLKAGDVLSVAGADGAEQRSYTQGDLLPDGLWALSVDGDSVSVSITAADGGAPDPASTATLDKVTRGFSDTELRERRDVKPYSVCGDGTDFKDTVCYESEAPEQFGNTPAVGRLLLSGGGFCTAWRIGAENQVMTNNHCIGSESEIAGAEVQFGYECATCGGGDEGEGTKVAGEEFLKTSSGLDATLFSVKDFDSISEFGFLELDNRLPDVGEEMYIIGHPDAMPKQLSMADDTSDNGNCIVNEVKTGGVGEIPESDIGYQCDTMGGSSGSPVLSKDTNKVIALHHLGGCPNQGARADLIAEEFGLA</sequence>
<dbReference type="InParanoid" id="A0A263CZ71"/>
<keyword evidence="2" id="KW-0378">Hydrolase</keyword>
<dbReference type="OrthoDB" id="5928962at2"/>
<dbReference type="Gene3D" id="2.40.10.10">
    <property type="entry name" value="Trypsin-like serine proteases"/>
    <property type="match status" value="2"/>
</dbReference>
<reference evidence="2 3" key="1">
    <citation type="submission" date="2017-07" db="EMBL/GenBank/DDBJ databases">
        <title>Amycolatopsis antarcticus sp. nov., isolated from the surface of an Antarcticus brown macroalga.</title>
        <authorList>
            <person name="Wang J."/>
            <person name="Leiva S."/>
            <person name="Huang J."/>
            <person name="Huang Y."/>
        </authorList>
    </citation>
    <scope>NUCLEOTIDE SEQUENCE [LARGE SCALE GENOMIC DNA]</scope>
    <source>
        <strain evidence="2 3">AU-G6</strain>
    </source>
</reference>
<keyword evidence="2" id="KW-0645">Protease</keyword>
<feature type="chain" id="PRO_5012356625" evidence="1">
    <location>
        <begin position="29"/>
        <end position="389"/>
    </location>
</feature>
<name>A0A263CZ71_9PSEU</name>
<keyword evidence="1" id="KW-0732">Signal</keyword>
<dbReference type="Proteomes" id="UP000242444">
    <property type="component" value="Unassembled WGS sequence"/>
</dbReference>
<dbReference type="AlphaFoldDB" id="A0A263CZ71"/>
<evidence type="ECO:0000313" key="3">
    <source>
        <dbReference type="Proteomes" id="UP000242444"/>
    </source>
</evidence>
<dbReference type="GO" id="GO:0006508">
    <property type="term" value="P:proteolysis"/>
    <property type="evidence" value="ECO:0007669"/>
    <property type="project" value="UniProtKB-KW"/>
</dbReference>
<dbReference type="EMBL" id="NKYE01000013">
    <property type="protein sequence ID" value="OZM71462.1"/>
    <property type="molecule type" value="Genomic_DNA"/>
</dbReference>
<comment type="caution">
    <text evidence="2">The sequence shown here is derived from an EMBL/GenBank/DDBJ whole genome shotgun (WGS) entry which is preliminary data.</text>
</comment>
<dbReference type="InterPro" id="IPR009003">
    <property type="entry name" value="Peptidase_S1_PA"/>
</dbReference>
<proteinExistence type="predicted"/>
<evidence type="ECO:0000256" key="1">
    <source>
        <dbReference type="SAM" id="SignalP"/>
    </source>
</evidence>
<dbReference type="PANTHER" id="PTHR36234:SF5">
    <property type="entry name" value="LYSYL ENDOPEPTIDASE"/>
    <property type="match status" value="1"/>
</dbReference>
<feature type="signal peptide" evidence="1">
    <location>
        <begin position="1"/>
        <end position="28"/>
    </location>
</feature>
<organism evidence="2 3">
    <name type="scientific">Amycolatopsis antarctica</name>
    <dbReference type="NCBI Taxonomy" id="1854586"/>
    <lineage>
        <taxon>Bacteria</taxon>
        <taxon>Bacillati</taxon>
        <taxon>Actinomycetota</taxon>
        <taxon>Actinomycetes</taxon>
        <taxon>Pseudonocardiales</taxon>
        <taxon>Pseudonocardiaceae</taxon>
        <taxon>Amycolatopsis</taxon>
    </lineage>
</organism>
<dbReference type="InterPro" id="IPR043504">
    <property type="entry name" value="Peptidase_S1_PA_chymotrypsin"/>
</dbReference>
<dbReference type="PANTHER" id="PTHR36234">
    <property type="entry name" value="LYSYL ENDOPEPTIDASE"/>
    <property type="match status" value="1"/>
</dbReference>
<dbReference type="SUPFAM" id="SSF50494">
    <property type="entry name" value="Trypsin-like serine proteases"/>
    <property type="match status" value="1"/>
</dbReference>